<keyword evidence="2" id="KW-1185">Reference proteome</keyword>
<dbReference type="AlphaFoldDB" id="A0A2S4N9B3"/>
<name>A0A2S4N9B3_9FLAO</name>
<proteinExistence type="predicted"/>
<gene>
    <name evidence="1" type="ORF">Q361_10417</name>
</gene>
<evidence type="ECO:0000313" key="1">
    <source>
        <dbReference type="EMBL" id="POS02298.1"/>
    </source>
</evidence>
<dbReference type="EMBL" id="PQNY01000004">
    <property type="protein sequence ID" value="POS02298.1"/>
    <property type="molecule type" value="Genomic_DNA"/>
</dbReference>
<organism evidence="1 2">
    <name type="scientific">Flavobacterium croceum DSM 17960</name>
    <dbReference type="NCBI Taxonomy" id="1121886"/>
    <lineage>
        <taxon>Bacteria</taxon>
        <taxon>Pseudomonadati</taxon>
        <taxon>Bacteroidota</taxon>
        <taxon>Flavobacteriia</taxon>
        <taxon>Flavobacteriales</taxon>
        <taxon>Flavobacteriaceae</taxon>
        <taxon>Flavobacterium</taxon>
    </lineage>
</organism>
<sequence>MINTILLAINNYNFLYICDNRKIMNTQELLLKTIRDIIPSDTSLIDAIASVLDISYDASHRRVSLKSKFSIEETVCLCNFYKISMDSMFGNKNNVVFSQTKEVKSIDDLILYFKDSVSYLQEFKNTDATLYYSAKDIPLFYTIGGSLLSKFKLYVWLNLLLGKESITPFEKFHLNQNLFQYTLELQSIYQDVSIHEIWNDTTINSSIQQIFYFFEAGLVTQENAILLYEDIKNILQEIEDKCSKNSKNYHLYYNELLILNNNVLIKNQQISKLFVPYTMLGYFITSDLYTTKNAAVYFADQLKNSKSLNLSGTKDRKMFFNKAHQKIEYYIQRINNHFSIDF</sequence>
<protein>
    <recommendedName>
        <fullName evidence="3">BetR domain-containing protein</fullName>
    </recommendedName>
</protein>
<reference evidence="1 2" key="1">
    <citation type="submission" date="2018-01" db="EMBL/GenBank/DDBJ databases">
        <title>Genomic Encyclopedia of Type Strains, Phase I: the one thousand microbial genomes (KMG-I) project.</title>
        <authorList>
            <person name="Goeker M."/>
        </authorList>
    </citation>
    <scope>NUCLEOTIDE SEQUENCE [LARGE SCALE GENOMIC DNA]</scope>
    <source>
        <strain evidence="1 2">DSM 17960</strain>
    </source>
</reference>
<comment type="caution">
    <text evidence="1">The sequence shown here is derived from an EMBL/GenBank/DDBJ whole genome shotgun (WGS) entry which is preliminary data.</text>
</comment>
<evidence type="ECO:0000313" key="2">
    <source>
        <dbReference type="Proteomes" id="UP000237056"/>
    </source>
</evidence>
<dbReference type="Proteomes" id="UP000237056">
    <property type="component" value="Unassembled WGS sequence"/>
</dbReference>
<accession>A0A2S4N9B3</accession>
<evidence type="ECO:0008006" key="3">
    <source>
        <dbReference type="Google" id="ProtNLM"/>
    </source>
</evidence>